<accession>A0A0H3U9J6</accession>
<name>A0A0H3U9J6_9BACT</name>
<dbReference type="GO" id="GO:0005886">
    <property type="term" value="C:plasma membrane"/>
    <property type="evidence" value="ECO:0007669"/>
    <property type="project" value="UniProtKB-SubCell"/>
</dbReference>
<evidence type="ECO:0000256" key="5">
    <source>
        <dbReference type="ARBA" id="ARBA00023136"/>
    </source>
</evidence>
<reference evidence="8" key="1">
    <citation type="submission" date="2013-08" db="EMBL/GenBank/DDBJ databases">
        <title>Comparison of modified E. coli strains.</title>
        <authorList>
            <person name="Juergensen J."/>
            <person name="Bonge A."/>
            <person name="Streit W.R."/>
        </authorList>
    </citation>
    <scope>NUCLEOTIDE SEQUENCE</scope>
</reference>
<evidence type="ECO:0000313" key="8">
    <source>
        <dbReference type="EMBL" id="AIF26458.1"/>
    </source>
</evidence>
<keyword evidence="5 6" id="KW-0472">Membrane</keyword>
<dbReference type="AlphaFoldDB" id="A0A0H3U9J6"/>
<evidence type="ECO:0000256" key="1">
    <source>
        <dbReference type="ARBA" id="ARBA00004651"/>
    </source>
</evidence>
<evidence type="ECO:0000256" key="6">
    <source>
        <dbReference type="SAM" id="Phobius"/>
    </source>
</evidence>
<dbReference type="PANTHER" id="PTHR35007:SF2">
    <property type="entry name" value="PILUS ASSEMBLE PROTEIN"/>
    <property type="match status" value="1"/>
</dbReference>
<dbReference type="InterPro" id="IPR042094">
    <property type="entry name" value="T2SS_GspF_sf"/>
</dbReference>
<feature type="transmembrane region" description="Helical" evidence="6">
    <location>
        <begin position="244"/>
        <end position="268"/>
    </location>
</feature>
<evidence type="ECO:0000256" key="2">
    <source>
        <dbReference type="ARBA" id="ARBA00022475"/>
    </source>
</evidence>
<dbReference type="EMBL" id="KF540233">
    <property type="protein sequence ID" value="AIF26458.1"/>
    <property type="molecule type" value="Genomic_DNA"/>
</dbReference>
<dbReference type="Gene3D" id="1.20.81.30">
    <property type="entry name" value="Type II secretion system (T2SS), domain F"/>
    <property type="match status" value="1"/>
</dbReference>
<evidence type="ECO:0000256" key="3">
    <source>
        <dbReference type="ARBA" id="ARBA00022692"/>
    </source>
</evidence>
<organism evidence="8">
    <name type="scientific">uncultured bacterium fosmid pJB23D10</name>
    <dbReference type="NCBI Taxonomy" id="1478061"/>
    <lineage>
        <taxon>Bacteria</taxon>
        <taxon>environmental samples</taxon>
    </lineage>
</organism>
<evidence type="ECO:0000259" key="7">
    <source>
        <dbReference type="Pfam" id="PF00482"/>
    </source>
</evidence>
<protein>
    <recommendedName>
        <fullName evidence="7">Type II secretion system protein GspF domain-containing protein</fullName>
    </recommendedName>
</protein>
<dbReference type="PANTHER" id="PTHR35007">
    <property type="entry name" value="INTEGRAL MEMBRANE PROTEIN-RELATED"/>
    <property type="match status" value="1"/>
</dbReference>
<dbReference type="InterPro" id="IPR018076">
    <property type="entry name" value="T2SS_GspF_dom"/>
</dbReference>
<sequence>MRELVINILPVCIALGVGAGVMVVGGRLPPRRKLGGRKVFESMVRKRNNRFGIKYWLDSFLTKNGAIYHYGKRCGAKQLFIVSLLMMAVGWIVGLKIAIYVSAIAAVVGMLLPWLLLPILNRMDNEKILPDLRLVYHALAMQIKAGVYVTDALAEMYSGVENRRFKEALLDLGGDIVLKADINAALERFQNRFDNRYIDSLCITVIQAMESGQAVELLSDIAEQVKDMEKMVLEKQKANLDRSITFYQLGMLACVLAVAIYACISNMFSTTLGF</sequence>
<keyword evidence="4 6" id="KW-1133">Transmembrane helix</keyword>
<proteinExistence type="predicted"/>
<keyword evidence="3 6" id="KW-0812">Transmembrane</keyword>
<evidence type="ECO:0000256" key="4">
    <source>
        <dbReference type="ARBA" id="ARBA00022989"/>
    </source>
</evidence>
<feature type="transmembrane region" description="Helical" evidence="6">
    <location>
        <begin position="74"/>
        <end position="93"/>
    </location>
</feature>
<feature type="domain" description="Type II secretion system protein GspF" evidence="7">
    <location>
        <begin position="137"/>
        <end position="260"/>
    </location>
</feature>
<feature type="transmembrane region" description="Helical" evidence="6">
    <location>
        <begin position="6"/>
        <end position="28"/>
    </location>
</feature>
<feature type="transmembrane region" description="Helical" evidence="6">
    <location>
        <begin position="99"/>
        <end position="120"/>
    </location>
</feature>
<comment type="subcellular location">
    <subcellularLocation>
        <location evidence="1">Cell membrane</location>
        <topology evidence="1">Multi-pass membrane protein</topology>
    </subcellularLocation>
</comment>
<keyword evidence="2" id="KW-1003">Cell membrane</keyword>
<dbReference type="Pfam" id="PF00482">
    <property type="entry name" value="T2SSF"/>
    <property type="match status" value="1"/>
</dbReference>